<dbReference type="PROSITE" id="PS50850">
    <property type="entry name" value="MFS"/>
    <property type="match status" value="1"/>
</dbReference>
<reference evidence="10" key="1">
    <citation type="submission" date="2017-09" db="EMBL/GenBank/DDBJ databases">
        <authorList>
            <person name="Varghese N."/>
            <person name="Submissions S."/>
        </authorList>
    </citation>
    <scope>NUCLEOTIDE SEQUENCE [LARGE SCALE GENOMIC DNA]</scope>
    <source>
        <strain evidence="10">CGMCC 1.8913</strain>
    </source>
</reference>
<organism evidence="9 10">
    <name type="scientific">Terribacillus aidingensis</name>
    <dbReference type="NCBI Taxonomy" id="586416"/>
    <lineage>
        <taxon>Bacteria</taxon>
        <taxon>Bacillati</taxon>
        <taxon>Bacillota</taxon>
        <taxon>Bacilli</taxon>
        <taxon>Bacillales</taxon>
        <taxon>Bacillaceae</taxon>
        <taxon>Terribacillus</taxon>
    </lineage>
</organism>
<feature type="transmembrane region" description="Helical" evidence="7">
    <location>
        <begin position="141"/>
        <end position="163"/>
    </location>
</feature>
<comment type="subcellular location">
    <subcellularLocation>
        <location evidence="1">Cell membrane</location>
        <topology evidence="1">Multi-pass membrane protein</topology>
    </subcellularLocation>
</comment>
<dbReference type="InterPro" id="IPR036259">
    <property type="entry name" value="MFS_trans_sf"/>
</dbReference>
<dbReference type="InterPro" id="IPR020846">
    <property type="entry name" value="MFS_dom"/>
</dbReference>
<dbReference type="InterPro" id="IPR050189">
    <property type="entry name" value="MFS_Efflux_Transporters"/>
</dbReference>
<dbReference type="InterPro" id="IPR004748">
    <property type="entry name" value="Polyol_permease-like"/>
</dbReference>
<feature type="transmembrane region" description="Helical" evidence="7">
    <location>
        <begin position="114"/>
        <end position="134"/>
    </location>
</feature>
<keyword evidence="4 7" id="KW-0812">Transmembrane</keyword>
<dbReference type="GO" id="GO:0022857">
    <property type="term" value="F:transmembrane transporter activity"/>
    <property type="evidence" value="ECO:0007669"/>
    <property type="project" value="InterPro"/>
</dbReference>
<evidence type="ECO:0000313" key="9">
    <source>
        <dbReference type="EMBL" id="SNZ09369.1"/>
    </source>
</evidence>
<accession>A0A285NIT4</accession>
<dbReference type="SUPFAM" id="SSF103473">
    <property type="entry name" value="MFS general substrate transporter"/>
    <property type="match status" value="1"/>
</dbReference>
<evidence type="ECO:0000256" key="3">
    <source>
        <dbReference type="ARBA" id="ARBA00022475"/>
    </source>
</evidence>
<dbReference type="Gene3D" id="1.20.1250.20">
    <property type="entry name" value="MFS general substrate transporter like domains"/>
    <property type="match status" value="2"/>
</dbReference>
<evidence type="ECO:0000256" key="7">
    <source>
        <dbReference type="SAM" id="Phobius"/>
    </source>
</evidence>
<feature type="transmembrane region" description="Helical" evidence="7">
    <location>
        <begin position="267"/>
        <end position="287"/>
    </location>
</feature>
<evidence type="ECO:0000256" key="5">
    <source>
        <dbReference type="ARBA" id="ARBA00022989"/>
    </source>
</evidence>
<evidence type="ECO:0000256" key="2">
    <source>
        <dbReference type="ARBA" id="ARBA00022448"/>
    </source>
</evidence>
<dbReference type="GO" id="GO:0005886">
    <property type="term" value="C:plasma membrane"/>
    <property type="evidence" value="ECO:0007669"/>
    <property type="project" value="UniProtKB-SubCell"/>
</dbReference>
<dbReference type="EMBL" id="OBEK01000002">
    <property type="protein sequence ID" value="SNZ09369.1"/>
    <property type="molecule type" value="Genomic_DNA"/>
</dbReference>
<protein>
    <submittedName>
        <fullName evidence="9">Polyol permease family</fullName>
    </submittedName>
</protein>
<keyword evidence="10" id="KW-1185">Reference proteome</keyword>
<feature type="transmembrane region" description="Helical" evidence="7">
    <location>
        <begin position="383"/>
        <end position="407"/>
    </location>
</feature>
<feature type="transmembrane region" description="Helical" evidence="7">
    <location>
        <begin position="296"/>
        <end position="315"/>
    </location>
</feature>
<evidence type="ECO:0000259" key="8">
    <source>
        <dbReference type="PROSITE" id="PS50850"/>
    </source>
</evidence>
<dbReference type="Pfam" id="PF07690">
    <property type="entry name" value="MFS_1"/>
    <property type="match status" value="1"/>
</dbReference>
<evidence type="ECO:0000256" key="6">
    <source>
        <dbReference type="ARBA" id="ARBA00023136"/>
    </source>
</evidence>
<dbReference type="PANTHER" id="PTHR43124">
    <property type="entry name" value="PURINE EFFLUX PUMP PBUE"/>
    <property type="match status" value="1"/>
</dbReference>
<keyword evidence="3" id="KW-1003">Cell membrane</keyword>
<dbReference type="RefSeq" id="WP_218839524.1">
    <property type="nucleotide sequence ID" value="NZ_OBEK01000002.1"/>
</dbReference>
<dbReference type="NCBIfam" id="TIGR00897">
    <property type="entry name" value="2A0118"/>
    <property type="match status" value="1"/>
</dbReference>
<dbReference type="Proteomes" id="UP000219356">
    <property type="component" value="Unassembled WGS sequence"/>
</dbReference>
<proteinExistence type="predicted"/>
<evidence type="ECO:0000313" key="10">
    <source>
        <dbReference type="Proteomes" id="UP000219356"/>
    </source>
</evidence>
<feature type="transmembrane region" description="Helical" evidence="7">
    <location>
        <begin position="357"/>
        <end position="377"/>
    </location>
</feature>
<gene>
    <name evidence="9" type="ORF">SAMN05421503_1200</name>
</gene>
<sequence length="426" mass="46255">MRMLFAEKKLFGMPIQIIGGLLAILLFMTGDGIEQAFLSKYVVDIGFSANQSAIMFSAYGIVLTVASWLAGVLGEVIGPKKTMLLGLLTWVLFEIGFLYFGLYLESFSMMVLMYGLRGFGYPLFAFAFIVWIAYRTEKHKLATAMGWFFFMFAGGIGFLGSYYPSILLPFVGEMATLWSSLIWIIIGGFLGVLLVDDKDRQGVKIQDQVKGNKWAEALKGITILWKSPRVAAGGLLRAINTAGWYGFVVVMPGFFTSFLDITTSQWLQLWAVQSVSNMVAGVLFGMLGDRIGWLRVVRWFGCVGATVCSLLYYYIPVAFGANIPMLVLNAILFGAAIAAFVPLSAILPTLAPANRGAAISVLNLGAGASQFIGPVLVGVLNNYLGIIGVVWGFAIMYGLSFCLTACLTPAAKAQLHHTTTEGLAVR</sequence>
<dbReference type="AlphaFoldDB" id="A0A285NIT4"/>
<feature type="transmembrane region" description="Helical" evidence="7">
    <location>
        <begin position="175"/>
        <end position="195"/>
    </location>
</feature>
<feature type="transmembrane region" description="Helical" evidence="7">
    <location>
        <begin position="327"/>
        <end position="350"/>
    </location>
</feature>
<name>A0A285NIT4_9BACI</name>
<keyword evidence="5 7" id="KW-1133">Transmembrane helix</keyword>
<dbReference type="PANTHER" id="PTHR43124:SF3">
    <property type="entry name" value="CHLORAMPHENICOL EFFLUX PUMP RV0191"/>
    <property type="match status" value="1"/>
</dbReference>
<keyword evidence="2" id="KW-0813">Transport</keyword>
<keyword evidence="6 7" id="KW-0472">Membrane</keyword>
<evidence type="ECO:0000256" key="4">
    <source>
        <dbReference type="ARBA" id="ARBA00022692"/>
    </source>
</evidence>
<feature type="transmembrane region" description="Helical" evidence="7">
    <location>
        <begin position="56"/>
        <end position="77"/>
    </location>
</feature>
<dbReference type="InterPro" id="IPR011701">
    <property type="entry name" value="MFS"/>
</dbReference>
<feature type="transmembrane region" description="Helical" evidence="7">
    <location>
        <begin position="84"/>
        <end position="102"/>
    </location>
</feature>
<evidence type="ECO:0000256" key="1">
    <source>
        <dbReference type="ARBA" id="ARBA00004651"/>
    </source>
</evidence>
<dbReference type="CDD" id="cd17337">
    <property type="entry name" value="MFS_CsbX"/>
    <property type="match status" value="1"/>
</dbReference>
<feature type="domain" description="Major facilitator superfamily (MFS) profile" evidence="8">
    <location>
        <begin position="16"/>
        <end position="412"/>
    </location>
</feature>
<feature type="transmembrane region" description="Helical" evidence="7">
    <location>
        <begin position="235"/>
        <end position="255"/>
    </location>
</feature>